<sequence length="43" mass="4732">MASIIASLPPPLAPMVEIIPSSALFQNSLFLPLERDRIVPLSW</sequence>
<gene>
    <name evidence="1" type="ORF">Prudu_008515</name>
</gene>
<protein>
    <submittedName>
        <fullName evidence="1">Protein CURVATURE THYLAKOID 1C, chloroplastic</fullName>
    </submittedName>
</protein>
<evidence type="ECO:0000313" key="1">
    <source>
        <dbReference type="EMBL" id="BBG98975.1"/>
    </source>
</evidence>
<name>A0A4Y1R4B4_PRUDU</name>
<dbReference type="AlphaFoldDB" id="A0A4Y1R4B4"/>
<accession>A0A4Y1R4B4</accession>
<proteinExistence type="predicted"/>
<dbReference type="EMBL" id="AP019299">
    <property type="protein sequence ID" value="BBG98975.1"/>
    <property type="molecule type" value="Genomic_DNA"/>
</dbReference>
<organism evidence="1">
    <name type="scientific">Prunus dulcis</name>
    <name type="common">Almond</name>
    <name type="synonym">Amygdalus dulcis</name>
    <dbReference type="NCBI Taxonomy" id="3755"/>
    <lineage>
        <taxon>Eukaryota</taxon>
        <taxon>Viridiplantae</taxon>
        <taxon>Streptophyta</taxon>
        <taxon>Embryophyta</taxon>
        <taxon>Tracheophyta</taxon>
        <taxon>Spermatophyta</taxon>
        <taxon>Magnoliopsida</taxon>
        <taxon>eudicotyledons</taxon>
        <taxon>Gunneridae</taxon>
        <taxon>Pentapetalae</taxon>
        <taxon>rosids</taxon>
        <taxon>fabids</taxon>
        <taxon>Rosales</taxon>
        <taxon>Rosaceae</taxon>
        <taxon>Amygdaloideae</taxon>
        <taxon>Amygdaleae</taxon>
        <taxon>Prunus</taxon>
    </lineage>
</organism>
<reference evidence="1" key="1">
    <citation type="journal article" date="2019" name="Science">
        <title>Mutation of a bHLH transcription factor allowed almond domestication.</title>
        <authorList>
            <person name="Sanchez-Perez R."/>
            <person name="Pavan S."/>
            <person name="Mazzeo R."/>
            <person name="Moldovan C."/>
            <person name="Aiese Cigliano R."/>
            <person name="Del Cueto J."/>
            <person name="Ricciardi F."/>
            <person name="Lotti C."/>
            <person name="Ricciardi L."/>
            <person name="Dicenta F."/>
            <person name="Lopez-Marques R.L."/>
            <person name="Lindberg Moller B."/>
        </authorList>
    </citation>
    <scope>NUCLEOTIDE SEQUENCE</scope>
</reference>